<sequence>MAAGGADTDAGPDAMDNMERPVVDEQAALALAARLYGLRGGTARPMDGYDDKNFWLQNHEVTDNPFLTKVCEAGYTLKVTNSLDSRDLAFVEEQTALLAHLADHGVVCPRPVRNKAGHTYSIEKLRENGPGHAVRLLQFVPGEILGKVPWQPDFASQAGREIGRLHNLMDEVDLPAVKSRVTEWSLWEAPRVLTFAHYVEDAARRALVKETRVWKREIISRLLLGARPFSQAKPGKRLFSRLYLGKNHRFQPLAWEAVGKSRSLGKSRLPTASQARGWKRLESGNAKKYLGIPDFRFAVYMYSGNNVYLVKYAGNNVYLVLGKFQQETGAQMEYLREDSGLIHGDYNQFNIVVRREGSGSHSVAGVLDLGDCHSAPRLFEVALTGAYMALASGGAEAIAGVLAGYSQERSIPPVAVDLLRVCVCARLCQSLVMGLRAHALDPQNTYVLDSQRNGWLVLENLWKAKHGEFEKEWREKILDGKLN</sequence>
<name>A0AAE1LBF7_9NEOP</name>
<evidence type="ECO:0000256" key="4">
    <source>
        <dbReference type="ARBA" id="ARBA00022679"/>
    </source>
</evidence>
<dbReference type="EC" id="2.7.1.81" evidence="8"/>
<evidence type="ECO:0000259" key="10">
    <source>
        <dbReference type="Pfam" id="PF01636"/>
    </source>
</evidence>
<evidence type="ECO:0000256" key="7">
    <source>
        <dbReference type="ARBA" id="ARBA00037368"/>
    </source>
</evidence>
<evidence type="ECO:0000256" key="2">
    <source>
        <dbReference type="ARBA" id="ARBA00006219"/>
    </source>
</evidence>
<dbReference type="GO" id="GO:0005737">
    <property type="term" value="C:cytoplasm"/>
    <property type="evidence" value="ECO:0007669"/>
    <property type="project" value="UniProtKB-SubCell"/>
</dbReference>
<proteinExistence type="inferred from homology"/>
<dbReference type="PANTHER" id="PTHR21064">
    <property type="entry name" value="AMINOGLYCOSIDE PHOSPHOTRANSFERASE DOMAIN-CONTAINING PROTEIN-RELATED"/>
    <property type="match status" value="1"/>
</dbReference>
<dbReference type="Pfam" id="PF01636">
    <property type="entry name" value="APH"/>
    <property type="match status" value="2"/>
</dbReference>
<dbReference type="InterPro" id="IPR002575">
    <property type="entry name" value="Aminoglycoside_PTrfase"/>
</dbReference>
<accession>A0AAE1LBF7</accession>
<evidence type="ECO:0000256" key="6">
    <source>
        <dbReference type="ARBA" id="ARBA00036820"/>
    </source>
</evidence>
<comment type="caution">
    <text evidence="11">The sequence shown here is derived from an EMBL/GenBank/DDBJ whole genome shotgun (WGS) entry which is preliminary data.</text>
</comment>
<comment type="catalytic activity">
    <reaction evidence="6">
        <text>(5R)-5-hydroxy-L-lysine + GTP = (5R)-5-phosphooxy-L-lysine + GDP + H(+)</text>
        <dbReference type="Rhea" id="RHEA:19049"/>
        <dbReference type="ChEBI" id="CHEBI:15378"/>
        <dbReference type="ChEBI" id="CHEBI:37565"/>
        <dbReference type="ChEBI" id="CHEBI:57882"/>
        <dbReference type="ChEBI" id="CHEBI:58189"/>
        <dbReference type="ChEBI" id="CHEBI:58357"/>
        <dbReference type="EC" id="2.7.1.81"/>
    </reaction>
</comment>
<evidence type="ECO:0000256" key="3">
    <source>
        <dbReference type="ARBA" id="ARBA00022490"/>
    </source>
</evidence>
<protein>
    <recommendedName>
        <fullName evidence="9">Hydroxylysine kinase</fullName>
        <ecNumber evidence="8">2.7.1.81</ecNumber>
    </recommendedName>
</protein>
<feature type="domain" description="Aminoglycoside phosphotransferase" evidence="10">
    <location>
        <begin position="333"/>
        <end position="407"/>
    </location>
</feature>
<feature type="domain" description="Aminoglycoside phosphotransferase" evidence="10">
    <location>
        <begin position="75"/>
        <end position="228"/>
    </location>
</feature>
<dbReference type="SUPFAM" id="SSF56112">
    <property type="entry name" value="Protein kinase-like (PK-like)"/>
    <property type="match status" value="2"/>
</dbReference>
<keyword evidence="12" id="KW-1185">Reference proteome</keyword>
<keyword evidence="4" id="KW-0808">Transferase</keyword>
<comment type="similarity">
    <text evidence="2">Belongs to the aminoglycoside phosphotransferase family.</text>
</comment>
<reference evidence="11" key="1">
    <citation type="submission" date="2021-07" db="EMBL/GenBank/DDBJ databases">
        <authorList>
            <person name="Catto M.A."/>
            <person name="Jacobson A."/>
            <person name="Kennedy G."/>
            <person name="Labadie P."/>
            <person name="Hunt B.G."/>
            <person name="Srinivasan R."/>
        </authorList>
    </citation>
    <scope>NUCLEOTIDE SEQUENCE</scope>
    <source>
        <strain evidence="11">PL_HMW_Pooled</strain>
        <tissue evidence="11">Head</tissue>
    </source>
</reference>
<dbReference type="PANTHER" id="PTHR21064:SF1">
    <property type="entry name" value="HYDROXYLYSINE KINASE"/>
    <property type="match status" value="1"/>
</dbReference>
<dbReference type="Proteomes" id="UP001219518">
    <property type="component" value="Unassembled WGS sequence"/>
</dbReference>
<evidence type="ECO:0000256" key="8">
    <source>
        <dbReference type="ARBA" id="ARBA00038873"/>
    </source>
</evidence>
<gene>
    <name evidence="11" type="ORF">KUF71_022926</name>
</gene>
<dbReference type="InterPro" id="IPR050249">
    <property type="entry name" value="Pseudomonas-type_ThrB"/>
</dbReference>
<dbReference type="GO" id="GO:0047992">
    <property type="term" value="F:hydroxylysine kinase activity"/>
    <property type="evidence" value="ECO:0007669"/>
    <property type="project" value="UniProtKB-EC"/>
</dbReference>
<evidence type="ECO:0000256" key="9">
    <source>
        <dbReference type="ARBA" id="ARBA00040505"/>
    </source>
</evidence>
<evidence type="ECO:0000256" key="1">
    <source>
        <dbReference type="ARBA" id="ARBA00004496"/>
    </source>
</evidence>
<comment type="function">
    <text evidence="7">Catalyzes the GTP-dependent phosphorylation of 5-hydroxy-L-lysine.</text>
</comment>
<dbReference type="Gene3D" id="3.90.1200.10">
    <property type="match status" value="1"/>
</dbReference>
<organism evidence="11 12">
    <name type="scientific">Frankliniella fusca</name>
    <dbReference type="NCBI Taxonomy" id="407009"/>
    <lineage>
        <taxon>Eukaryota</taxon>
        <taxon>Metazoa</taxon>
        <taxon>Ecdysozoa</taxon>
        <taxon>Arthropoda</taxon>
        <taxon>Hexapoda</taxon>
        <taxon>Insecta</taxon>
        <taxon>Pterygota</taxon>
        <taxon>Neoptera</taxon>
        <taxon>Paraneoptera</taxon>
        <taxon>Thysanoptera</taxon>
        <taxon>Terebrantia</taxon>
        <taxon>Thripoidea</taxon>
        <taxon>Thripidae</taxon>
        <taxon>Frankliniella</taxon>
    </lineage>
</organism>
<dbReference type="AlphaFoldDB" id="A0AAE1LBF7"/>
<evidence type="ECO:0000313" key="12">
    <source>
        <dbReference type="Proteomes" id="UP001219518"/>
    </source>
</evidence>
<dbReference type="EMBL" id="JAHWGI010000322">
    <property type="protein sequence ID" value="KAK3913458.1"/>
    <property type="molecule type" value="Genomic_DNA"/>
</dbReference>
<keyword evidence="5 11" id="KW-0418">Kinase</keyword>
<comment type="subcellular location">
    <subcellularLocation>
        <location evidence="1">Cytoplasm</location>
    </subcellularLocation>
</comment>
<evidence type="ECO:0000256" key="5">
    <source>
        <dbReference type="ARBA" id="ARBA00022777"/>
    </source>
</evidence>
<reference evidence="11" key="2">
    <citation type="journal article" date="2023" name="BMC Genomics">
        <title>Pest status, molecular evolution, and epigenetic factors derived from the genome assembly of Frankliniella fusca, a thysanopteran phytovirus vector.</title>
        <authorList>
            <person name="Catto M.A."/>
            <person name="Labadie P.E."/>
            <person name="Jacobson A.L."/>
            <person name="Kennedy G.G."/>
            <person name="Srinivasan R."/>
            <person name="Hunt B.G."/>
        </authorList>
    </citation>
    <scope>NUCLEOTIDE SEQUENCE</scope>
    <source>
        <strain evidence="11">PL_HMW_Pooled</strain>
    </source>
</reference>
<dbReference type="InterPro" id="IPR011009">
    <property type="entry name" value="Kinase-like_dom_sf"/>
</dbReference>
<evidence type="ECO:0000313" key="11">
    <source>
        <dbReference type="EMBL" id="KAK3913458.1"/>
    </source>
</evidence>
<keyword evidence="3" id="KW-0963">Cytoplasm</keyword>